<dbReference type="EMBL" id="RJVJ01000001">
    <property type="protein sequence ID" value="ROR41971.1"/>
    <property type="molecule type" value="Genomic_DNA"/>
</dbReference>
<organism evidence="2 3">
    <name type="scientific">Kitasatospora cineracea</name>
    <dbReference type="NCBI Taxonomy" id="88074"/>
    <lineage>
        <taxon>Bacteria</taxon>
        <taxon>Bacillati</taxon>
        <taxon>Actinomycetota</taxon>
        <taxon>Actinomycetes</taxon>
        <taxon>Kitasatosporales</taxon>
        <taxon>Streptomycetaceae</taxon>
        <taxon>Kitasatospora</taxon>
    </lineage>
</organism>
<dbReference type="EMBL" id="RKQG01000001">
    <property type="protein sequence ID" value="RPE32486.1"/>
    <property type="molecule type" value="Genomic_DNA"/>
</dbReference>
<evidence type="ECO:0000313" key="3">
    <source>
        <dbReference type="Proteomes" id="UP000266906"/>
    </source>
</evidence>
<reference evidence="3 4" key="1">
    <citation type="submission" date="2018-11" db="EMBL/GenBank/DDBJ databases">
        <title>Sequencing the genomes of 1000 actinobacteria strains.</title>
        <authorList>
            <person name="Klenk H.-P."/>
        </authorList>
    </citation>
    <scope>NUCLEOTIDE SEQUENCE [LARGE SCALE GENOMIC DNA]</scope>
    <source>
        <strain evidence="1 4">DSM 44780</strain>
        <strain evidence="2 3">DSM 44781</strain>
    </source>
</reference>
<dbReference type="OrthoDB" id="3872428at2"/>
<evidence type="ECO:0000313" key="4">
    <source>
        <dbReference type="Proteomes" id="UP000267408"/>
    </source>
</evidence>
<dbReference type="RefSeq" id="WP_123552701.1">
    <property type="nucleotide sequence ID" value="NZ_JBEYIY010000028.1"/>
</dbReference>
<dbReference type="AlphaFoldDB" id="A0A3N4RIA4"/>
<accession>A0A3N4RIA4</accession>
<evidence type="ECO:0000313" key="2">
    <source>
        <dbReference type="EMBL" id="RPE32486.1"/>
    </source>
</evidence>
<comment type="caution">
    <text evidence="2">The sequence shown here is derived from an EMBL/GenBank/DDBJ whole genome shotgun (WGS) entry which is preliminary data.</text>
</comment>
<sequence>MKNAPPGYTVGIEEITEPTSFLALAPALASLWQTLHTLPLGWTQFEAYRYFFGPGAVERTEAFLQRDGQLQLGFALLGRTRLISVRPAGHGPFQLAPTALRLLDSPDVASLRLNGSGTLPPPGSRHRRSA</sequence>
<proteinExistence type="predicted"/>
<gene>
    <name evidence="2" type="ORF">EDD38_0745</name>
    <name evidence="1" type="ORF">EDD39_0079</name>
</gene>
<accession>A0A8G1UDH6</accession>
<dbReference type="Proteomes" id="UP000266906">
    <property type="component" value="Unassembled WGS sequence"/>
</dbReference>
<evidence type="ECO:0000313" key="1">
    <source>
        <dbReference type="EMBL" id="ROR41971.1"/>
    </source>
</evidence>
<protein>
    <submittedName>
        <fullName evidence="2">Uncharacterized protein</fullName>
    </submittedName>
</protein>
<dbReference type="Proteomes" id="UP000267408">
    <property type="component" value="Unassembled WGS sequence"/>
</dbReference>
<name>A0A3N4RIA4_9ACTN</name>
<keyword evidence="3" id="KW-1185">Reference proteome</keyword>